<dbReference type="SUPFAM" id="SSF101904">
    <property type="entry name" value="GyrA/ParC C-terminal domain-like"/>
    <property type="match status" value="1"/>
</dbReference>
<evidence type="ECO:0000256" key="4">
    <source>
        <dbReference type="ARBA" id="ARBA00022840"/>
    </source>
</evidence>
<evidence type="ECO:0000313" key="14">
    <source>
        <dbReference type="EMBL" id="MDU0261684.1"/>
    </source>
</evidence>
<keyword evidence="4 9" id="KW-0067">ATP-binding</keyword>
<dbReference type="Gene3D" id="2.120.10.90">
    <property type="entry name" value="DNA gyrase/topoisomerase IV, subunit A, C-terminal"/>
    <property type="match status" value="1"/>
</dbReference>
<dbReference type="InterPro" id="IPR006691">
    <property type="entry name" value="GyrA/parC_rep"/>
</dbReference>
<dbReference type="SMART" id="SM00434">
    <property type="entry name" value="TOP4c"/>
    <property type="match status" value="1"/>
</dbReference>
<evidence type="ECO:0000259" key="12">
    <source>
        <dbReference type="PROSITE" id="PS52040"/>
    </source>
</evidence>
<dbReference type="Proteomes" id="UP001181347">
    <property type="component" value="Unassembled WGS sequence"/>
</dbReference>
<evidence type="ECO:0000313" key="15">
    <source>
        <dbReference type="Proteomes" id="UP000324870"/>
    </source>
</evidence>
<evidence type="ECO:0000313" key="13">
    <source>
        <dbReference type="EMBL" id="KAA3159732.1"/>
    </source>
</evidence>
<dbReference type="GO" id="GO:0005737">
    <property type="term" value="C:cytoplasm"/>
    <property type="evidence" value="ECO:0007669"/>
    <property type="project" value="UniProtKB-SubCell"/>
</dbReference>
<keyword evidence="6 9" id="KW-0238">DNA-binding</keyword>
<dbReference type="NCBIfam" id="NF004043">
    <property type="entry name" value="PRK05560.1"/>
    <property type="match status" value="1"/>
</dbReference>
<dbReference type="PROSITE" id="PS52040">
    <property type="entry name" value="TOPO_IIA"/>
    <property type="match status" value="1"/>
</dbReference>
<keyword evidence="9" id="KW-0963">Cytoplasm</keyword>
<organism evidence="14 16">
    <name type="scientific">Alistipes finegoldii</name>
    <dbReference type="NCBI Taxonomy" id="214856"/>
    <lineage>
        <taxon>Bacteria</taxon>
        <taxon>Pseudomonadati</taxon>
        <taxon>Bacteroidota</taxon>
        <taxon>Bacteroidia</taxon>
        <taxon>Bacteroidales</taxon>
        <taxon>Rikenellaceae</taxon>
        <taxon>Alistipes</taxon>
    </lineage>
</organism>
<dbReference type="EMBL" id="JAWDES010000006">
    <property type="protein sequence ID" value="MDU0261684.1"/>
    <property type="molecule type" value="Genomic_DNA"/>
</dbReference>
<dbReference type="GO" id="GO:0005524">
    <property type="term" value="F:ATP binding"/>
    <property type="evidence" value="ECO:0007669"/>
    <property type="project" value="UniProtKB-UniRule"/>
</dbReference>
<name>A0AAE4LQ12_9BACT</name>
<comment type="function">
    <text evidence="9">A type II topoisomerase that negatively supercoils closed circular double-stranded (ds) DNA in an ATP-dependent manner to modulate DNA topology and maintain chromosomes in an underwound state. Negative supercoiling favors strand separation, and DNA replication, transcription, recombination and repair, all of which involve strand separation. Also able to catalyze the interconversion of other topological isomers of dsDNA rings, including catenanes and knotted rings. Type II topoisomerases break and join 2 DNA strands simultaneously in an ATP-dependent manner.</text>
</comment>
<dbReference type="CDD" id="cd00187">
    <property type="entry name" value="TOP4c"/>
    <property type="match status" value="1"/>
</dbReference>
<keyword evidence="7 9" id="KW-0413">Isomerase</keyword>
<keyword evidence="5 9" id="KW-0799">Topoisomerase</keyword>
<dbReference type="InterPro" id="IPR005743">
    <property type="entry name" value="GyrA"/>
</dbReference>
<comment type="similarity">
    <text evidence="2 9">Belongs to the type II topoisomerase GyrA/ParC subunit family.</text>
</comment>
<dbReference type="FunFam" id="1.10.268.10:FF:000001">
    <property type="entry name" value="DNA gyrase subunit A"/>
    <property type="match status" value="1"/>
</dbReference>
<evidence type="ECO:0000256" key="3">
    <source>
        <dbReference type="ARBA" id="ARBA00022741"/>
    </source>
</evidence>
<dbReference type="InterPro" id="IPR013760">
    <property type="entry name" value="Topo_IIA-like_dom_sf"/>
</dbReference>
<dbReference type="GO" id="GO:0003677">
    <property type="term" value="F:DNA binding"/>
    <property type="evidence" value="ECO:0007669"/>
    <property type="project" value="UniProtKB-UniRule"/>
</dbReference>
<proteinExistence type="inferred from homology"/>
<dbReference type="InterPro" id="IPR013758">
    <property type="entry name" value="Topo_IIA_A/C_ab"/>
</dbReference>
<keyword evidence="3 9" id="KW-0547">Nucleotide-binding</keyword>
<feature type="short sequence motif" description="GyrA-box" evidence="9">
    <location>
        <begin position="533"/>
        <end position="539"/>
    </location>
</feature>
<dbReference type="GO" id="GO:0034335">
    <property type="term" value="F:DNA negative supercoiling activity"/>
    <property type="evidence" value="ECO:0007669"/>
    <property type="project" value="UniProtKB-ARBA"/>
</dbReference>
<dbReference type="InterPro" id="IPR050220">
    <property type="entry name" value="Type_II_DNA_Topoisomerases"/>
</dbReference>
<dbReference type="Pfam" id="PF03989">
    <property type="entry name" value="DNA_gyraseA_C"/>
    <property type="match status" value="6"/>
</dbReference>
<dbReference type="Gene3D" id="3.30.1360.40">
    <property type="match status" value="1"/>
</dbReference>
<keyword evidence="15" id="KW-1185">Reference proteome</keyword>
<evidence type="ECO:0000256" key="10">
    <source>
        <dbReference type="PROSITE-ProRule" id="PRU01384"/>
    </source>
</evidence>
<comment type="subcellular location">
    <subcellularLocation>
        <location evidence="9">Cytoplasm</location>
    </subcellularLocation>
</comment>
<dbReference type="GO" id="GO:0006261">
    <property type="term" value="P:DNA-templated DNA replication"/>
    <property type="evidence" value="ECO:0007669"/>
    <property type="project" value="UniProtKB-UniRule"/>
</dbReference>
<dbReference type="AlphaFoldDB" id="A0AAE4LQ12"/>
<dbReference type="InterPro" id="IPR013757">
    <property type="entry name" value="Topo_IIA_A_a_sf"/>
</dbReference>
<dbReference type="FunFam" id="2.120.10.90:FF:000005">
    <property type="entry name" value="DNA topoisomerase 4 subunit A"/>
    <property type="match status" value="1"/>
</dbReference>
<reference evidence="14" key="2">
    <citation type="submission" date="2023-10" db="EMBL/GenBank/DDBJ databases">
        <title>Genome Sequence of the Bacteria from From Gut Wall in Crohn's Disease.</title>
        <authorList>
            <person name="Rodriguez-Palacios A."/>
        </authorList>
    </citation>
    <scope>NUCLEOTIDE SEQUENCE</scope>
    <source>
        <strain evidence="14">CavFT-hAR58</strain>
    </source>
</reference>
<evidence type="ECO:0000256" key="5">
    <source>
        <dbReference type="ARBA" id="ARBA00023029"/>
    </source>
</evidence>
<sequence>MLTEEEKNAGLVGRIIPINIEEQMKSAYIDYSMSVIVSRALPDVRDGMKPVHRRILYDMSAELNLYSDKPTRKSARIVGDVLGKFHPHGDTSVYDAMVRLAQDWSMRYPLVDGQGNFGSMDGDSPAAMRYTEARMKKITDEVMADIDKETVDWTLNFDDTIPEPTVLPTKIPLLIVNGASGIAVGMATNMAPHNLSEVVDACCAYIDNPEITGEEMLQYIKGPDFPTGGIIYGYEGVREAMLTGRGRVMMRAKTDIEHTPSGRECIVITEIPYMINKAEMIKKIADMINEKKIEGISYINDESDRNGLRIIIILKHDAVASVVLNTLFKNTPLQTSFAVNNIALVNGRPQMLPMRDLVKHFVDHRHDVVVRRARFDLKKAEERLHIVQGLLIAQDNIDEIVHIIRSSQTPDAAKQTMIERFNLSDIQASAIIEMRLRALTGLEYGKLIAERDELTKQIAYLKEVLENVGMQMQIIKDELLEIKEKYGDERRSEIVYSSEEFNPEDFYADDDMVITISHMGYIKRTPLAEYRTQNRGGVGAKGSATRDEDFIEHIYVASMHNTMLFFTEKGRCFWLKVYEIPEGARSSKGRAIQNVIQIEPDDKVRAYINVKRLNDEEYVNNNFIIMCTKDGTIKKTKLEAYSRPRQNGVNAIVIREGDQLIEAKLTSGQAEVMIAARDGKAIRFNESTVRPIGRVGAGVRGISIEESDEVVGMICVEPDSKQDVLVLSENGYGKRTDLDEYRITNRGGKGVKTINVTEKTGKLISIQAVTDDNDLMIINRSGLTIRTAVSQIRLAGRATQGVRIINLREGDAIASVMAVPAAGDEDEEVQSAEVAATGNDATPEADRPAEE</sequence>
<dbReference type="RefSeq" id="WP_009596570.1">
    <property type="nucleotide sequence ID" value="NZ_BAAFKU010000002.1"/>
</dbReference>
<accession>A0AAE4LQ12</accession>
<comment type="subunit">
    <text evidence="9">Heterotetramer, composed of two GyrA and two GyrB chains. In the heterotetramer, GyrA contains the active site tyrosine that forms a transient covalent intermediate with DNA, while GyrB binds cofactors and catalyzes ATP hydrolysis.</text>
</comment>
<dbReference type="FunFam" id="3.90.199.10:FF:000001">
    <property type="entry name" value="DNA gyrase subunit A"/>
    <property type="match status" value="1"/>
</dbReference>
<evidence type="ECO:0000256" key="2">
    <source>
        <dbReference type="ARBA" id="ARBA00008263"/>
    </source>
</evidence>
<dbReference type="Gene3D" id="1.10.268.10">
    <property type="entry name" value="Topoisomerase, domain 3"/>
    <property type="match status" value="1"/>
</dbReference>
<evidence type="ECO:0000256" key="7">
    <source>
        <dbReference type="ARBA" id="ARBA00023235"/>
    </source>
</evidence>
<dbReference type="InterPro" id="IPR035516">
    <property type="entry name" value="Gyrase/topoIV_suA_C"/>
</dbReference>
<comment type="catalytic activity">
    <reaction evidence="1 9 10">
        <text>ATP-dependent breakage, passage and rejoining of double-stranded DNA.</text>
        <dbReference type="EC" id="5.6.2.2"/>
    </reaction>
</comment>
<evidence type="ECO:0000256" key="9">
    <source>
        <dbReference type="HAMAP-Rule" id="MF_01897"/>
    </source>
</evidence>
<dbReference type="PANTHER" id="PTHR43493">
    <property type="entry name" value="DNA GYRASE/TOPOISOMERASE SUBUNIT A"/>
    <property type="match status" value="1"/>
</dbReference>
<dbReference type="PANTHER" id="PTHR43493:SF5">
    <property type="entry name" value="DNA GYRASE SUBUNIT A, CHLOROPLASTIC_MITOCHONDRIAL"/>
    <property type="match status" value="1"/>
</dbReference>
<evidence type="ECO:0000313" key="16">
    <source>
        <dbReference type="Proteomes" id="UP001181347"/>
    </source>
</evidence>
<evidence type="ECO:0000256" key="1">
    <source>
        <dbReference type="ARBA" id="ARBA00000185"/>
    </source>
</evidence>
<dbReference type="EC" id="5.6.2.2" evidence="9"/>
<feature type="region of interest" description="Disordered" evidence="11">
    <location>
        <begin position="821"/>
        <end position="851"/>
    </location>
</feature>
<dbReference type="SUPFAM" id="SSF56719">
    <property type="entry name" value="Type II DNA topoisomerase"/>
    <property type="match status" value="1"/>
</dbReference>
<evidence type="ECO:0000256" key="8">
    <source>
        <dbReference type="ARBA" id="ARBA00063644"/>
    </source>
</evidence>
<comment type="miscellaneous">
    <text evidence="9">Few gyrases are as efficient as E.coli at forming negative supercoils. Not all organisms have 2 type II topoisomerases; in organisms with a single type II topoisomerase this enzyme also has to decatenate newly replicated chromosomes.</text>
</comment>
<evidence type="ECO:0000256" key="6">
    <source>
        <dbReference type="ARBA" id="ARBA00023125"/>
    </source>
</evidence>
<protein>
    <recommendedName>
        <fullName evidence="9">DNA gyrase subunit A</fullName>
        <ecNumber evidence="9">5.6.2.2</ecNumber>
    </recommendedName>
</protein>
<dbReference type="GO" id="GO:0009330">
    <property type="term" value="C:DNA topoisomerase type II (double strand cut, ATP-hydrolyzing) complex"/>
    <property type="evidence" value="ECO:0007669"/>
    <property type="project" value="TreeGrafter"/>
</dbReference>
<evidence type="ECO:0000256" key="11">
    <source>
        <dbReference type="SAM" id="MobiDB-lite"/>
    </source>
</evidence>
<dbReference type="EMBL" id="VVND01000006">
    <property type="protein sequence ID" value="KAA3159732.1"/>
    <property type="molecule type" value="Genomic_DNA"/>
</dbReference>
<comment type="caution">
    <text evidence="14">The sequence shown here is derived from an EMBL/GenBank/DDBJ whole genome shotgun (WGS) entry which is preliminary data.</text>
</comment>
<dbReference type="GeneID" id="79837713"/>
<dbReference type="Proteomes" id="UP000324870">
    <property type="component" value="Unassembled WGS sequence"/>
</dbReference>
<dbReference type="GO" id="GO:0005694">
    <property type="term" value="C:chromosome"/>
    <property type="evidence" value="ECO:0007669"/>
    <property type="project" value="InterPro"/>
</dbReference>
<dbReference type="NCBIfam" id="TIGR01063">
    <property type="entry name" value="gyrA"/>
    <property type="match status" value="1"/>
</dbReference>
<dbReference type="HAMAP" id="MF_01897">
    <property type="entry name" value="GyrA"/>
    <property type="match status" value="1"/>
</dbReference>
<comment type="subunit">
    <text evidence="8">Heterotetramer composed of ParC and ParE.</text>
</comment>
<dbReference type="GO" id="GO:0006265">
    <property type="term" value="P:DNA topological change"/>
    <property type="evidence" value="ECO:0007669"/>
    <property type="project" value="UniProtKB-UniRule"/>
</dbReference>
<dbReference type="FunFam" id="3.30.1360.40:FF:000002">
    <property type="entry name" value="DNA gyrase subunit A"/>
    <property type="match status" value="1"/>
</dbReference>
<feature type="active site" description="O-(5'-phospho-DNA)-tyrosine intermediate" evidence="9 10">
    <location>
        <position position="130"/>
    </location>
</feature>
<dbReference type="OMA" id="THHWLLF"/>
<reference evidence="13 15" key="1">
    <citation type="journal article" date="2019" name="Nat. Med.">
        <title>A library of human gut bacterial isolates paired with longitudinal multiomics data enables mechanistic microbiome research.</title>
        <authorList>
            <person name="Poyet M."/>
            <person name="Groussin M."/>
            <person name="Gibbons S.M."/>
            <person name="Avila-Pacheco J."/>
            <person name="Jiang X."/>
            <person name="Kearney S.M."/>
            <person name="Perrotta A.R."/>
            <person name="Berdy B."/>
            <person name="Zhao S."/>
            <person name="Lieberman T.D."/>
            <person name="Swanson P.K."/>
            <person name="Smith M."/>
            <person name="Roesemann S."/>
            <person name="Alexander J.E."/>
            <person name="Rich S.A."/>
            <person name="Livny J."/>
            <person name="Vlamakis H."/>
            <person name="Clish C."/>
            <person name="Bullock K."/>
            <person name="Deik A."/>
            <person name="Scott J."/>
            <person name="Pierce K.A."/>
            <person name="Xavier R.J."/>
            <person name="Alm E.J."/>
        </authorList>
    </citation>
    <scope>NUCLEOTIDE SEQUENCE [LARGE SCALE GENOMIC DNA]</scope>
    <source>
        <strain evidence="13 15">BIOML-A1</strain>
    </source>
</reference>
<feature type="domain" description="Topo IIA-type catalytic" evidence="12">
    <location>
        <begin position="41"/>
        <end position="506"/>
    </location>
</feature>
<dbReference type="Pfam" id="PF00521">
    <property type="entry name" value="DNA_topoisoIV"/>
    <property type="match status" value="1"/>
</dbReference>
<gene>
    <name evidence="9 14" type="primary">gyrA</name>
    <name evidence="13" type="ORF">F2A26_05480</name>
    <name evidence="14" type="ORF">RVH17_16500</name>
</gene>
<dbReference type="Gene3D" id="3.90.199.10">
    <property type="entry name" value="Topoisomerase II, domain 5"/>
    <property type="match status" value="1"/>
</dbReference>
<dbReference type="NCBIfam" id="NF004044">
    <property type="entry name" value="PRK05561.1"/>
    <property type="match status" value="1"/>
</dbReference>
<dbReference type="InterPro" id="IPR002205">
    <property type="entry name" value="Topo_IIA_dom_A"/>
</dbReference>